<dbReference type="GO" id="GO:0003824">
    <property type="term" value="F:catalytic activity"/>
    <property type="evidence" value="ECO:0007669"/>
    <property type="project" value="InterPro"/>
</dbReference>
<evidence type="ECO:0000256" key="1">
    <source>
        <dbReference type="ARBA" id="ARBA00022691"/>
    </source>
</evidence>
<dbReference type="InterPro" id="IPR010994">
    <property type="entry name" value="RuvA_2-like"/>
</dbReference>
<evidence type="ECO:0000256" key="3">
    <source>
        <dbReference type="ARBA" id="ARBA00023004"/>
    </source>
</evidence>
<evidence type="ECO:0000256" key="2">
    <source>
        <dbReference type="ARBA" id="ARBA00022723"/>
    </source>
</evidence>
<dbReference type="SUPFAM" id="SSF47781">
    <property type="entry name" value="RuvA domain 2-like"/>
    <property type="match status" value="1"/>
</dbReference>
<dbReference type="SFLD" id="SFLDS00029">
    <property type="entry name" value="Radical_SAM"/>
    <property type="match status" value="1"/>
</dbReference>
<dbReference type="SFLD" id="SFLDG01102">
    <property type="entry name" value="Uncharacterised_Radical_SAM_Su"/>
    <property type="match status" value="1"/>
</dbReference>
<proteinExistence type="predicted"/>
<dbReference type="Pfam" id="PF04055">
    <property type="entry name" value="Radical_SAM"/>
    <property type="match status" value="1"/>
</dbReference>
<keyword evidence="3" id="KW-0408">Iron</keyword>
<dbReference type="InterPro" id="IPR013785">
    <property type="entry name" value="Aldolase_TIM"/>
</dbReference>
<dbReference type="Proteomes" id="UP000787322">
    <property type="component" value="Unassembled WGS sequence"/>
</dbReference>
<dbReference type="CDD" id="cd01335">
    <property type="entry name" value="Radical_SAM"/>
    <property type="match status" value="1"/>
</dbReference>
<keyword evidence="2" id="KW-0479">Metal-binding</keyword>
<dbReference type="InterPro" id="IPR023874">
    <property type="entry name" value="DNA_rSAM_put"/>
</dbReference>
<name>A0A9D5X607_9ACTN</name>
<keyword evidence="4" id="KW-0411">Iron-sulfur</keyword>
<dbReference type="EMBL" id="JABZGU010000074">
    <property type="protein sequence ID" value="MBF4802946.1"/>
    <property type="molecule type" value="Genomic_DNA"/>
</dbReference>
<feature type="domain" description="Radical SAM core" evidence="5">
    <location>
        <begin position="60"/>
        <end position="186"/>
    </location>
</feature>
<dbReference type="NCBIfam" id="TIGR03916">
    <property type="entry name" value="rSAM_link_UDG"/>
    <property type="match status" value="1"/>
</dbReference>
<evidence type="ECO:0000256" key="4">
    <source>
        <dbReference type="ARBA" id="ARBA00023014"/>
    </source>
</evidence>
<sequence length="469" mass="52323">MDTLDKLAILADAAKFDAACTSSGVDRDPQAGKVGMASAAGCCHSFTPDGRCITLLKVLLSNACCYDCAYCVNRSSAQTKRATFTSQELAELTVDFYKRNYIEGLFLSSGVIGSPDHTTELMIECLSYLRNELLFNGYVHAKVIPGTDPDLIDALGRLADRLSVNLELPSSTSLTKLCPHKNAETVTKPMSFIHRLRVSEERQLLEAKNASKGIVKSAGKSKDIVIPTQKQIIKEGLALRSNCLKNTFMRSSRVSSGKRSFSPAGQSTQIIIGASPESDNQILHLSQALYQQFELKRVFFSAYIPVIEDHRLPELDTPVPLRREHRLYQADWLMRYYAFSPDELVSPEAPWLDLEIDPKLGWALAHLNQFPVEIMDAPLEILLRVPGIGPTGARRIIAARRRSRLTFDDLKRLGIQLKRSHHFLTCCGVRDASAPLDQELIKQRVIADAKASSYNKTRRRIESSQLRLF</sequence>
<dbReference type="GO" id="GO:0051536">
    <property type="term" value="F:iron-sulfur cluster binding"/>
    <property type="evidence" value="ECO:0007669"/>
    <property type="project" value="UniProtKB-KW"/>
</dbReference>
<accession>A0A9D5X607</accession>
<dbReference type="AlphaFoldDB" id="A0A9D5X607"/>
<dbReference type="PANTHER" id="PTHR21180:SF9">
    <property type="entry name" value="TYPE II SECRETION SYSTEM PROTEIN K"/>
    <property type="match status" value="1"/>
</dbReference>
<dbReference type="Gene3D" id="1.10.150.320">
    <property type="entry name" value="Photosystem II 12 kDa extrinsic protein"/>
    <property type="match status" value="1"/>
</dbReference>
<keyword evidence="1" id="KW-0949">S-adenosyl-L-methionine</keyword>
<evidence type="ECO:0000313" key="6">
    <source>
        <dbReference type="EMBL" id="MBF4802946.1"/>
    </source>
</evidence>
<dbReference type="InterPro" id="IPR058240">
    <property type="entry name" value="rSAM_sf"/>
</dbReference>
<gene>
    <name evidence="6" type="ORF">HXK24_03875</name>
</gene>
<dbReference type="SUPFAM" id="SSF102114">
    <property type="entry name" value="Radical SAM enzymes"/>
    <property type="match status" value="1"/>
</dbReference>
<evidence type="ECO:0000313" key="7">
    <source>
        <dbReference type="Proteomes" id="UP000787322"/>
    </source>
</evidence>
<dbReference type="InterPro" id="IPR007197">
    <property type="entry name" value="rSAM"/>
</dbReference>
<dbReference type="Gene3D" id="3.20.20.70">
    <property type="entry name" value="Aldolase class I"/>
    <property type="match status" value="1"/>
</dbReference>
<dbReference type="GO" id="GO:0046872">
    <property type="term" value="F:metal ion binding"/>
    <property type="evidence" value="ECO:0007669"/>
    <property type="project" value="UniProtKB-KW"/>
</dbReference>
<protein>
    <submittedName>
        <fullName evidence="6">DNA modification/repair radical SAM protein</fullName>
    </submittedName>
</protein>
<organism evidence="6 7">
    <name type="scientific">Lancefieldella parvula</name>
    <dbReference type="NCBI Taxonomy" id="1382"/>
    <lineage>
        <taxon>Bacteria</taxon>
        <taxon>Bacillati</taxon>
        <taxon>Actinomycetota</taxon>
        <taxon>Coriobacteriia</taxon>
        <taxon>Coriobacteriales</taxon>
        <taxon>Atopobiaceae</taxon>
        <taxon>Lancefieldella</taxon>
    </lineage>
</organism>
<evidence type="ECO:0000259" key="5">
    <source>
        <dbReference type="Pfam" id="PF04055"/>
    </source>
</evidence>
<dbReference type="PANTHER" id="PTHR21180">
    <property type="entry name" value="ENDONUCLEASE/EXONUCLEASE/PHOSPHATASE FAMILY DOMAIN-CONTAINING PROTEIN 1"/>
    <property type="match status" value="1"/>
</dbReference>
<dbReference type="InterPro" id="IPR051675">
    <property type="entry name" value="Endo/Exo/Phosphatase_dom_1"/>
</dbReference>
<comment type="caution">
    <text evidence="6">The sequence shown here is derived from an EMBL/GenBank/DDBJ whole genome shotgun (WGS) entry which is preliminary data.</text>
</comment>
<reference evidence="6" key="1">
    <citation type="submission" date="2020-04" db="EMBL/GenBank/DDBJ databases">
        <title>Deep metagenomics examines the oral microbiome during advanced dental caries in children, revealing novel taxa and co-occurrences with host molecules.</title>
        <authorList>
            <person name="Baker J.L."/>
            <person name="Morton J.T."/>
            <person name="Dinis M."/>
            <person name="Alvarez R."/>
            <person name="Tran N.C."/>
            <person name="Knight R."/>
            <person name="Edlund A."/>
        </authorList>
    </citation>
    <scope>NUCLEOTIDE SEQUENCE</scope>
    <source>
        <strain evidence="6">JCVI_3_bin.11</strain>
    </source>
</reference>